<dbReference type="PROSITE" id="PS00609">
    <property type="entry name" value="GLYCOSYL_HYDROL_F32"/>
    <property type="match status" value="1"/>
</dbReference>
<evidence type="ECO:0000256" key="4">
    <source>
        <dbReference type="RuleBase" id="RU362110"/>
    </source>
</evidence>
<dbReference type="Pfam" id="PF00251">
    <property type="entry name" value="Glyco_hydro_32N"/>
    <property type="match status" value="1"/>
</dbReference>
<feature type="domain" description="Glycosyl hydrolase family 32 N-terminal" evidence="5">
    <location>
        <begin position="12"/>
        <end position="342"/>
    </location>
</feature>
<evidence type="ECO:0000313" key="7">
    <source>
        <dbReference type="EMBL" id="MBP2111684.1"/>
    </source>
</evidence>
<dbReference type="Gene3D" id="2.60.120.560">
    <property type="entry name" value="Exo-inulinase, domain 1"/>
    <property type="match status" value="1"/>
</dbReference>
<dbReference type="RefSeq" id="WP_209871801.1">
    <property type="nucleotide sequence ID" value="NZ_JAGGLV010000005.1"/>
</dbReference>
<dbReference type="EMBL" id="JAGGLV010000005">
    <property type="protein sequence ID" value="MBP2111684.1"/>
    <property type="molecule type" value="Genomic_DNA"/>
</dbReference>
<dbReference type="SUPFAM" id="SSF75005">
    <property type="entry name" value="Arabinanase/levansucrase/invertase"/>
    <property type="match status" value="1"/>
</dbReference>
<comment type="similarity">
    <text evidence="1 4">Belongs to the glycosyl hydrolase 32 family.</text>
</comment>
<dbReference type="InterPro" id="IPR013189">
    <property type="entry name" value="Glyco_hydro_32_C"/>
</dbReference>
<accession>A0ABS4NQJ2</accession>
<dbReference type="Gene3D" id="2.115.10.20">
    <property type="entry name" value="Glycosyl hydrolase domain, family 43"/>
    <property type="match status" value="1"/>
</dbReference>
<reference evidence="7 8" key="1">
    <citation type="submission" date="2021-03" db="EMBL/GenBank/DDBJ databases">
        <title>Genomic Encyclopedia of Type Strains, Phase IV (KMG-IV): sequencing the most valuable type-strain genomes for metagenomic binning, comparative biology and taxonomic classification.</title>
        <authorList>
            <person name="Goeker M."/>
        </authorList>
    </citation>
    <scope>NUCLEOTIDE SEQUENCE [LARGE SCALE GENOMIC DNA]</scope>
    <source>
        <strain evidence="7 8">DSM 101953</strain>
    </source>
</reference>
<sequence>MNYTEKFRPQYHYSPQKNWMNDPNGMVYYENEYHLFYQHTPFASQPDFGKMHWGHAVSSDLVHWEELEASLPPGEDGAIFSGSAVVDTQNTSGFFDDYGSGLVAIYTNNDNKAQPGKPQVQSIAYSRDKGRTWTKYEGNPVLFPETTLDFRDPKVFWHEDTSHWIMTLAVQDRVEFYTSPNLKEWAFASAFGADIIGTHRGVYECPDLFSIHVDGDPNQKKWVLILSVGDCNGVNPYEPEPPAGGSGMMYFVGSFDGKTFTLDEPILSVHDVKWIDFGSDFYAAVTWSDIPEGDGRKLWIGWMNNWRYAGTLPTDKWRGNASIPRELKLRTYREGLRLVQEPVEELRRIGSPLMALEDVTLVPDTNLLADITINNAELIAEFEIGTATEFGMKVRKSADEETVVGYDTLNMELFVDRTKSGTTNFHPDFAAKHQAPLRPVNNRIRMSIFMDWSSVEVFGGEGLAVISDMIFPASESNGLELYAVGGGVKLVSLQINELGSIWRDEVKEEAHAYRGH</sequence>
<dbReference type="CDD" id="cd18622">
    <property type="entry name" value="GH32_Inu-like"/>
    <property type="match status" value="1"/>
</dbReference>
<comment type="caution">
    <text evidence="7">The sequence shown here is derived from an EMBL/GenBank/DDBJ whole genome shotgun (WGS) entry which is preliminary data.</text>
</comment>
<organism evidence="7 8">
    <name type="scientific">Paenibacillus silagei</name>
    <dbReference type="NCBI Taxonomy" id="1670801"/>
    <lineage>
        <taxon>Bacteria</taxon>
        <taxon>Bacillati</taxon>
        <taxon>Bacillota</taxon>
        <taxon>Bacilli</taxon>
        <taxon>Bacillales</taxon>
        <taxon>Paenibacillaceae</taxon>
        <taxon>Paenibacillus</taxon>
    </lineage>
</organism>
<evidence type="ECO:0000259" key="6">
    <source>
        <dbReference type="Pfam" id="PF08244"/>
    </source>
</evidence>
<dbReference type="InterPro" id="IPR013320">
    <property type="entry name" value="ConA-like_dom_sf"/>
</dbReference>
<dbReference type="Pfam" id="PF08244">
    <property type="entry name" value="Glyco_hydro_32C"/>
    <property type="match status" value="1"/>
</dbReference>
<name>A0ABS4NQJ2_9BACL</name>
<proteinExistence type="inferred from homology"/>
<dbReference type="InterPro" id="IPR023296">
    <property type="entry name" value="Glyco_hydro_beta-prop_sf"/>
</dbReference>
<dbReference type="SMART" id="SM00640">
    <property type="entry name" value="Glyco_32"/>
    <property type="match status" value="1"/>
</dbReference>
<keyword evidence="8" id="KW-1185">Reference proteome</keyword>
<evidence type="ECO:0000259" key="5">
    <source>
        <dbReference type="Pfam" id="PF00251"/>
    </source>
</evidence>
<feature type="domain" description="Glycosyl hydrolase family 32 C-terminal" evidence="6">
    <location>
        <begin position="371"/>
        <end position="496"/>
    </location>
</feature>
<dbReference type="PANTHER" id="PTHR42800:SF1">
    <property type="entry name" value="EXOINULINASE INUD (AFU_ORTHOLOGUE AFUA_5G00480)"/>
    <property type="match status" value="1"/>
</dbReference>
<dbReference type="InterPro" id="IPR013148">
    <property type="entry name" value="Glyco_hydro_32_N"/>
</dbReference>
<evidence type="ECO:0000256" key="2">
    <source>
        <dbReference type="ARBA" id="ARBA00022801"/>
    </source>
</evidence>
<keyword evidence="3 4" id="KW-0326">Glycosidase</keyword>
<dbReference type="SUPFAM" id="SSF49899">
    <property type="entry name" value="Concanavalin A-like lectins/glucanases"/>
    <property type="match status" value="1"/>
</dbReference>
<protein>
    <submittedName>
        <fullName evidence="7">Fructan beta-fructosidase</fullName>
        <ecNumber evidence="7">3.2.1.80</ecNumber>
    </submittedName>
</protein>
<keyword evidence="2 4" id="KW-0378">Hydrolase</keyword>
<dbReference type="Proteomes" id="UP000773462">
    <property type="component" value="Unassembled WGS sequence"/>
</dbReference>
<dbReference type="GO" id="GO:0051669">
    <property type="term" value="F:fructan beta-fructosidase activity"/>
    <property type="evidence" value="ECO:0007669"/>
    <property type="project" value="UniProtKB-EC"/>
</dbReference>
<evidence type="ECO:0000256" key="1">
    <source>
        <dbReference type="ARBA" id="ARBA00009902"/>
    </source>
</evidence>
<evidence type="ECO:0000256" key="3">
    <source>
        <dbReference type="ARBA" id="ARBA00023295"/>
    </source>
</evidence>
<evidence type="ECO:0000313" key="8">
    <source>
        <dbReference type="Proteomes" id="UP000773462"/>
    </source>
</evidence>
<gene>
    <name evidence="7" type="ORF">J2Z70_001825</name>
</gene>
<dbReference type="EC" id="3.2.1.80" evidence="7"/>
<dbReference type="InterPro" id="IPR001362">
    <property type="entry name" value="Glyco_hydro_32"/>
</dbReference>
<dbReference type="PANTHER" id="PTHR42800">
    <property type="entry name" value="EXOINULINASE INUD (AFU_ORTHOLOGUE AFUA_5G00480)"/>
    <property type="match status" value="1"/>
</dbReference>
<dbReference type="InterPro" id="IPR018053">
    <property type="entry name" value="Glyco_hydro_32_AS"/>
</dbReference>